<sequence length="115" mass="11827">MPAVIARLWNVVLAMLLLLEKPTSRGPAAGGRTAVVHVPVSLGRGGNTPSGRFPTQRSSAMLAFTSDEWDTCLVAIRSRPKELSAPAGPSPSPAPALPSVTAARSTPVISTSTPS</sequence>
<accession>A0A402DQ59</accession>
<organism evidence="2 3">
    <name type="scientific">Cellulomonas biazotea</name>
    <dbReference type="NCBI Taxonomy" id="1709"/>
    <lineage>
        <taxon>Bacteria</taxon>
        <taxon>Bacillati</taxon>
        <taxon>Actinomycetota</taxon>
        <taxon>Actinomycetes</taxon>
        <taxon>Micrococcales</taxon>
        <taxon>Cellulomonadaceae</taxon>
        <taxon>Cellulomonas</taxon>
    </lineage>
</organism>
<dbReference type="AlphaFoldDB" id="A0A402DQ59"/>
<comment type="caution">
    <text evidence="2">The sequence shown here is derived from an EMBL/GenBank/DDBJ whole genome shotgun (WGS) entry which is preliminary data.</text>
</comment>
<keyword evidence="3" id="KW-1185">Reference proteome</keyword>
<evidence type="ECO:0000313" key="3">
    <source>
        <dbReference type="Proteomes" id="UP000289954"/>
    </source>
</evidence>
<name>A0A402DQ59_9CELL</name>
<reference evidence="2 3" key="1">
    <citation type="submission" date="2019-01" db="EMBL/GenBank/DDBJ databases">
        <title>Draft genome sequence of Cellulomonas takizawaensis strain TKZ-21.</title>
        <authorList>
            <person name="Yamamura H."/>
            <person name="Hayashi T."/>
            <person name="Hamada M."/>
            <person name="Serisawa Y."/>
            <person name="Matsuyama K."/>
            <person name="Nakagawa Y."/>
            <person name="Otoguro M."/>
            <person name="Yanagida F."/>
            <person name="Hayakawa M."/>
        </authorList>
    </citation>
    <scope>NUCLEOTIDE SEQUENCE [LARGE SCALE GENOMIC DNA]</scope>
    <source>
        <strain evidence="2 3">NBRC12680</strain>
    </source>
</reference>
<gene>
    <name evidence="2" type="ORF">CBZ_13110</name>
</gene>
<evidence type="ECO:0000313" key="2">
    <source>
        <dbReference type="EMBL" id="GCE76255.1"/>
    </source>
</evidence>
<dbReference type="EMBL" id="BIMR01000083">
    <property type="protein sequence ID" value="GCE76255.1"/>
    <property type="molecule type" value="Genomic_DNA"/>
</dbReference>
<feature type="region of interest" description="Disordered" evidence="1">
    <location>
        <begin position="82"/>
        <end position="115"/>
    </location>
</feature>
<protein>
    <submittedName>
        <fullName evidence="2">Uncharacterized protein</fullName>
    </submittedName>
</protein>
<proteinExistence type="predicted"/>
<dbReference type="Proteomes" id="UP000289954">
    <property type="component" value="Unassembled WGS sequence"/>
</dbReference>
<evidence type="ECO:0000256" key="1">
    <source>
        <dbReference type="SAM" id="MobiDB-lite"/>
    </source>
</evidence>